<proteinExistence type="predicted"/>
<feature type="region of interest" description="Disordered" evidence="1">
    <location>
        <begin position="126"/>
        <end position="149"/>
    </location>
</feature>
<feature type="compositionally biased region" description="Low complexity" evidence="1">
    <location>
        <begin position="127"/>
        <end position="149"/>
    </location>
</feature>
<evidence type="ECO:0000313" key="3">
    <source>
        <dbReference type="Proteomes" id="UP001383192"/>
    </source>
</evidence>
<keyword evidence="3" id="KW-1185">Reference proteome</keyword>
<name>A0AAW0E3N6_9AGAR</name>
<accession>A0AAW0E3N6</accession>
<comment type="caution">
    <text evidence="2">The sequence shown here is derived from an EMBL/GenBank/DDBJ whole genome shotgun (WGS) entry which is preliminary data.</text>
</comment>
<protein>
    <submittedName>
        <fullName evidence="2">Uncharacterized protein</fullName>
    </submittedName>
</protein>
<evidence type="ECO:0000256" key="1">
    <source>
        <dbReference type="SAM" id="MobiDB-lite"/>
    </source>
</evidence>
<gene>
    <name evidence="2" type="ORF">VNI00_001833</name>
</gene>
<feature type="region of interest" description="Disordered" evidence="1">
    <location>
        <begin position="1"/>
        <end position="37"/>
    </location>
</feature>
<sequence length="149" mass="16084">MSPASAVRFVDLAKPPRDRARTGHTYPNVAQSKDVPDRKQSEDLLWKFKTLSAASLEDLSETSSPVRILWADSMRCLLTSSKQSDEDPLPQATISRGHTSKLARIAAPMALPARHMLLCTPPMLCASQSSSSPTDTSSDYSSSSSGSDC</sequence>
<evidence type="ECO:0000313" key="2">
    <source>
        <dbReference type="EMBL" id="KAK7059206.1"/>
    </source>
</evidence>
<organism evidence="2 3">
    <name type="scientific">Paramarasmius palmivorus</name>
    <dbReference type="NCBI Taxonomy" id="297713"/>
    <lineage>
        <taxon>Eukaryota</taxon>
        <taxon>Fungi</taxon>
        <taxon>Dikarya</taxon>
        <taxon>Basidiomycota</taxon>
        <taxon>Agaricomycotina</taxon>
        <taxon>Agaricomycetes</taxon>
        <taxon>Agaricomycetidae</taxon>
        <taxon>Agaricales</taxon>
        <taxon>Marasmiineae</taxon>
        <taxon>Marasmiaceae</taxon>
        <taxon>Paramarasmius</taxon>
    </lineage>
</organism>
<dbReference type="EMBL" id="JAYKXP010000004">
    <property type="protein sequence ID" value="KAK7059206.1"/>
    <property type="molecule type" value="Genomic_DNA"/>
</dbReference>
<dbReference type="AlphaFoldDB" id="A0AAW0E3N6"/>
<feature type="region of interest" description="Disordered" evidence="1">
    <location>
        <begin position="80"/>
        <end position="100"/>
    </location>
</feature>
<dbReference type="Proteomes" id="UP001383192">
    <property type="component" value="Unassembled WGS sequence"/>
</dbReference>
<reference evidence="2 3" key="1">
    <citation type="submission" date="2024-01" db="EMBL/GenBank/DDBJ databases">
        <title>A draft genome for a cacao thread blight-causing isolate of Paramarasmius palmivorus.</title>
        <authorList>
            <person name="Baruah I.K."/>
            <person name="Bukari Y."/>
            <person name="Amoako-Attah I."/>
            <person name="Meinhardt L.W."/>
            <person name="Bailey B.A."/>
            <person name="Cohen S.P."/>
        </authorList>
    </citation>
    <scope>NUCLEOTIDE SEQUENCE [LARGE SCALE GENOMIC DNA]</scope>
    <source>
        <strain evidence="2 3">GH-12</strain>
    </source>
</reference>